<evidence type="ECO:0000256" key="2">
    <source>
        <dbReference type="SAM" id="MobiDB-lite"/>
    </source>
</evidence>
<proteinExistence type="predicted"/>
<reference evidence="3 4" key="1">
    <citation type="submission" date="2016-01" db="EMBL/GenBank/DDBJ databases">
        <title>The new phylogeny of the genus Mycobacterium.</title>
        <authorList>
            <person name="Tarcisio F."/>
            <person name="Conor M."/>
            <person name="Antonella G."/>
            <person name="Elisabetta G."/>
            <person name="Giulia F.S."/>
            <person name="Sara T."/>
            <person name="Anna F."/>
            <person name="Clotilde B."/>
            <person name="Roberto B."/>
            <person name="Veronica D.S."/>
            <person name="Fabio R."/>
            <person name="Monica P."/>
            <person name="Olivier J."/>
            <person name="Enrico T."/>
            <person name="Nicola S."/>
        </authorList>
    </citation>
    <scope>NUCLEOTIDE SEQUENCE [LARGE SCALE GENOMIC DNA]</scope>
    <source>
        <strain evidence="3 4">DSM 44179</strain>
    </source>
</reference>
<keyword evidence="1" id="KW-0732">Signal</keyword>
<dbReference type="Gene3D" id="3.40.1000.10">
    <property type="entry name" value="Mog1/PsbP, alpha/beta/alpha sandwich"/>
    <property type="match status" value="1"/>
</dbReference>
<dbReference type="AlphaFoldDB" id="A0A1X1RD66"/>
<feature type="region of interest" description="Disordered" evidence="2">
    <location>
        <begin position="76"/>
        <end position="105"/>
    </location>
</feature>
<dbReference type="EMBL" id="LQOJ01000038">
    <property type="protein sequence ID" value="ORV03350.1"/>
    <property type="molecule type" value="Genomic_DNA"/>
</dbReference>
<evidence type="ECO:0000313" key="4">
    <source>
        <dbReference type="Proteomes" id="UP000193484"/>
    </source>
</evidence>
<evidence type="ECO:0000313" key="3">
    <source>
        <dbReference type="EMBL" id="ORV03350.1"/>
    </source>
</evidence>
<gene>
    <name evidence="3" type="ORF">AWC04_10580</name>
</gene>
<evidence type="ECO:0008006" key="5">
    <source>
        <dbReference type="Google" id="ProtNLM"/>
    </source>
</evidence>
<sequence length="279" mass="28465">MHAVRRRRKRQGPTPTFGIVGPIGLFGHFAAPPSPVPIAPARTGNHRREPQMPLTRTAAGLAAAALLIGATGCSKPDTAPAAPASTSGTAAPALPSLPPVPSGAEAPPIVGPVSLTEFAKANGLTATPLRHGQAGPTVELPAMDGWTLSYDLPEAPFGALVFDHPSDPDIPGRVLVTMTKLSGPVERDAVFAAAGNELRALPNFQGPATGQSSKLDGYVADQVGGLYGDDGRLVAQKTVVIPAGDVSYVLQVRASGSNQDAAALMSATADIDKKTVITE</sequence>
<dbReference type="STRING" id="1793.AWC04_10580"/>
<organism evidence="3 4">
    <name type="scientific">Mycolicibacterium fallax</name>
    <name type="common">Mycobacterium fallax</name>
    <dbReference type="NCBI Taxonomy" id="1793"/>
    <lineage>
        <taxon>Bacteria</taxon>
        <taxon>Bacillati</taxon>
        <taxon>Actinomycetota</taxon>
        <taxon>Actinomycetes</taxon>
        <taxon>Mycobacteriales</taxon>
        <taxon>Mycobacteriaceae</taxon>
        <taxon>Mycolicibacterium</taxon>
    </lineage>
</organism>
<protein>
    <recommendedName>
        <fullName evidence="5">Lipoprotein LpqN</fullName>
    </recommendedName>
</protein>
<dbReference type="Pfam" id="PF10738">
    <property type="entry name" value="Lpp-LpqN"/>
    <property type="match status" value="1"/>
</dbReference>
<dbReference type="Proteomes" id="UP000193484">
    <property type="component" value="Unassembled WGS sequence"/>
</dbReference>
<name>A0A1X1RD66_MYCFA</name>
<accession>A0A1X1RD66</accession>
<comment type="caution">
    <text evidence="3">The sequence shown here is derived from an EMBL/GenBank/DDBJ whole genome shotgun (WGS) entry which is preliminary data.</text>
</comment>
<evidence type="ECO:0000256" key="1">
    <source>
        <dbReference type="ARBA" id="ARBA00022729"/>
    </source>
</evidence>
<keyword evidence="4" id="KW-1185">Reference proteome</keyword>
<dbReference type="InterPro" id="IPR019674">
    <property type="entry name" value="Lipoprotein_LpqN/LpqT-like"/>
</dbReference>
<feature type="compositionally biased region" description="Low complexity" evidence="2">
    <location>
        <begin position="76"/>
        <end position="94"/>
    </location>
</feature>